<evidence type="ECO:0000259" key="8">
    <source>
        <dbReference type="Pfam" id="PF01266"/>
    </source>
</evidence>
<comment type="caution">
    <text evidence="10">The sequence shown here is derived from an EMBL/GenBank/DDBJ whole genome shotgun (WGS) entry which is preliminary data.</text>
</comment>
<dbReference type="InterPro" id="IPR006076">
    <property type="entry name" value="FAD-dep_OxRdtase"/>
</dbReference>
<comment type="catalytic activity">
    <reaction evidence="7">
        <text>a quinone + sn-glycerol 3-phosphate = dihydroxyacetone phosphate + a quinol</text>
        <dbReference type="Rhea" id="RHEA:18977"/>
        <dbReference type="ChEBI" id="CHEBI:24646"/>
        <dbReference type="ChEBI" id="CHEBI:57597"/>
        <dbReference type="ChEBI" id="CHEBI:57642"/>
        <dbReference type="ChEBI" id="CHEBI:132124"/>
        <dbReference type="EC" id="1.1.5.3"/>
    </reaction>
</comment>
<evidence type="ECO:0000256" key="6">
    <source>
        <dbReference type="ARBA" id="ARBA00023002"/>
    </source>
</evidence>
<dbReference type="InterPro" id="IPR000447">
    <property type="entry name" value="G3P_DH_FAD-dep"/>
</dbReference>
<keyword evidence="11" id="KW-1185">Reference proteome</keyword>
<reference evidence="10 11" key="1">
    <citation type="journal article" date="2013" name="Genome Announc.">
        <title>Draft Genome Sequence of Arthrobacter gangotriensis Strain Lz1yT, Isolated from a Penguin Rookery Soil Sample Collected in Antarctica, near the Indian Station Dakshin Gangotri.</title>
        <authorList>
            <person name="Shivaji S."/>
            <person name="Ara S."/>
            <person name="Bandi S."/>
            <person name="Singh A."/>
            <person name="Kumar Pinnaka A."/>
        </authorList>
    </citation>
    <scope>NUCLEOTIDE SEQUENCE [LARGE SCALE GENOMIC DNA]</scope>
    <source>
        <strain evidence="10 11">Lz1y</strain>
    </source>
</reference>
<evidence type="ECO:0000256" key="1">
    <source>
        <dbReference type="ARBA" id="ARBA00001974"/>
    </source>
</evidence>
<dbReference type="EC" id="1.1.5.3" evidence="7"/>
<organism evidence="10 11">
    <name type="scientific">Paeniglutamicibacter gangotriensis Lz1y</name>
    <dbReference type="NCBI Taxonomy" id="1276920"/>
    <lineage>
        <taxon>Bacteria</taxon>
        <taxon>Bacillati</taxon>
        <taxon>Actinomycetota</taxon>
        <taxon>Actinomycetes</taxon>
        <taxon>Micrococcales</taxon>
        <taxon>Micrococcaceae</taxon>
        <taxon>Paeniglutamicibacter</taxon>
    </lineage>
</organism>
<feature type="domain" description="FAD dependent oxidoreductase" evidence="8">
    <location>
        <begin position="27"/>
        <end position="359"/>
    </location>
</feature>
<dbReference type="SUPFAM" id="SSF51905">
    <property type="entry name" value="FAD/NAD(P)-binding domain"/>
    <property type="match status" value="1"/>
</dbReference>
<dbReference type="InterPro" id="IPR036188">
    <property type="entry name" value="FAD/NAD-bd_sf"/>
</dbReference>
<keyword evidence="6 7" id="KW-0560">Oxidoreductase</keyword>
<evidence type="ECO:0000256" key="2">
    <source>
        <dbReference type="ARBA" id="ARBA00007330"/>
    </source>
</evidence>
<evidence type="ECO:0000313" key="11">
    <source>
        <dbReference type="Proteomes" id="UP000012015"/>
    </source>
</evidence>
<dbReference type="RefSeq" id="WP_007271416.1">
    <property type="nucleotide sequence ID" value="NZ_AOCK01000006.1"/>
</dbReference>
<dbReference type="Gene3D" id="3.30.9.10">
    <property type="entry name" value="D-Amino Acid Oxidase, subunit A, domain 2"/>
    <property type="match status" value="1"/>
</dbReference>
<dbReference type="PROSITE" id="PS00977">
    <property type="entry name" value="FAD_G3PDH_1"/>
    <property type="match status" value="1"/>
</dbReference>
<dbReference type="Proteomes" id="UP000012015">
    <property type="component" value="Unassembled WGS sequence"/>
</dbReference>
<keyword evidence="3 7" id="KW-0285">Flavoprotein</keyword>
<evidence type="ECO:0000256" key="3">
    <source>
        <dbReference type="ARBA" id="ARBA00022630"/>
    </source>
</evidence>
<dbReference type="InterPro" id="IPR038299">
    <property type="entry name" value="DAO_C_sf"/>
</dbReference>
<dbReference type="Gene3D" id="3.50.50.60">
    <property type="entry name" value="FAD/NAD(P)-binding domain"/>
    <property type="match status" value="1"/>
</dbReference>
<keyword evidence="4" id="KW-0319">Glycerol metabolism</keyword>
<keyword evidence="5" id="KW-0274">FAD</keyword>
<dbReference type="PRINTS" id="PR01001">
    <property type="entry name" value="FADG3PDH"/>
</dbReference>
<dbReference type="STRING" id="1276920.ADIAG_02234"/>
<evidence type="ECO:0000256" key="7">
    <source>
        <dbReference type="RuleBase" id="RU361217"/>
    </source>
</evidence>
<evidence type="ECO:0000256" key="4">
    <source>
        <dbReference type="ARBA" id="ARBA00022798"/>
    </source>
</evidence>
<dbReference type="GO" id="GO:0004368">
    <property type="term" value="F:glycerol-3-phosphate dehydrogenase (quinone) activity"/>
    <property type="evidence" value="ECO:0007669"/>
    <property type="project" value="UniProtKB-EC"/>
</dbReference>
<dbReference type="PATRIC" id="fig|1276920.7.peg.2237"/>
<accession>M7NI60</accession>
<dbReference type="PROSITE" id="PS00978">
    <property type="entry name" value="FAD_G3PDH_2"/>
    <property type="match status" value="1"/>
</dbReference>
<dbReference type="GO" id="GO:0046168">
    <property type="term" value="P:glycerol-3-phosphate catabolic process"/>
    <property type="evidence" value="ECO:0007669"/>
    <property type="project" value="TreeGrafter"/>
</dbReference>
<dbReference type="Pfam" id="PF01266">
    <property type="entry name" value="DAO"/>
    <property type="match status" value="1"/>
</dbReference>
<evidence type="ECO:0000313" key="10">
    <source>
        <dbReference type="EMBL" id="EMQ98218.1"/>
    </source>
</evidence>
<dbReference type="eggNOG" id="COG0578">
    <property type="taxonomic scope" value="Bacteria"/>
</dbReference>
<comment type="cofactor">
    <cofactor evidence="1 7">
        <name>FAD</name>
        <dbReference type="ChEBI" id="CHEBI:57692"/>
    </cofactor>
</comment>
<dbReference type="EMBL" id="AOCK01000006">
    <property type="protein sequence ID" value="EMQ98218.1"/>
    <property type="molecule type" value="Genomic_DNA"/>
</dbReference>
<feature type="domain" description="Alpha-glycerophosphate oxidase C-terminal" evidence="9">
    <location>
        <begin position="410"/>
        <end position="510"/>
    </location>
</feature>
<name>M7NI60_9MICC</name>
<sequence>MNTAHRSWINDVTRNASLEQLRTRKVDVAVIGGGITGAGVALDAISRGLSVALIESDDFGSGTSGFSSKLVHGGLRYLAKADVALAWESAVERRRLMETIAPHLIHPLGFIIPDTSTAKRTQTIAAAAGVLIYDVLRCATGLSGSILPRPQLLSRQAVAAMVPALDTATLRGGVLYWDGQIIDDARLVLSVLRTAAGLGAHVLRDVQATSLTDTSVHATDRRTGADLEIRAGVVVNATGVWAADFEEDLDLVPSRGTHLVVRAERLGNPHAAHTVAVPGHFGRFVFVLPQPDSVVYIGLTDEEDRDADGHRPTVPEHDVDFLLEVLNQVLAVPLTREDVLGTFAGLRPLVRTKHPKTAAPSAEISRHHLVHDVPGKPITVVGGKLTTYRAMAQDAVDAAAARIGATARSRTTKIALVGAAPRSVLEKIDAPARLVTKYGTEAADVHRLAGEHPLLSAPLYAGTQITGAELLFGLRAEGATSLEDLLERRTRIGLVPEDAAKARNRAGEILGMFDHCSATERYGS</sequence>
<dbReference type="GO" id="GO:0006071">
    <property type="term" value="P:glycerol metabolic process"/>
    <property type="evidence" value="ECO:0007669"/>
    <property type="project" value="UniProtKB-KW"/>
</dbReference>
<comment type="similarity">
    <text evidence="2 7">Belongs to the FAD-dependent glycerol-3-phosphate dehydrogenase family.</text>
</comment>
<evidence type="ECO:0000259" key="9">
    <source>
        <dbReference type="Pfam" id="PF16901"/>
    </source>
</evidence>
<dbReference type="InterPro" id="IPR031656">
    <property type="entry name" value="DAO_C"/>
</dbReference>
<dbReference type="AlphaFoldDB" id="M7NI60"/>
<proteinExistence type="inferred from homology"/>
<dbReference type="Pfam" id="PF16901">
    <property type="entry name" value="DAO_C"/>
    <property type="match status" value="1"/>
</dbReference>
<dbReference type="PANTHER" id="PTHR11985:SF35">
    <property type="entry name" value="ANAEROBIC GLYCEROL-3-PHOSPHATE DEHYDROGENASE SUBUNIT A"/>
    <property type="match status" value="1"/>
</dbReference>
<gene>
    <name evidence="10" type="ORF">ADIAG_02234</name>
</gene>
<dbReference type="PANTHER" id="PTHR11985">
    <property type="entry name" value="GLYCEROL-3-PHOSPHATE DEHYDROGENASE"/>
    <property type="match status" value="1"/>
</dbReference>
<protein>
    <recommendedName>
        <fullName evidence="7">Glycerol-3-phosphate dehydrogenase</fullName>
        <ecNumber evidence="7">1.1.5.3</ecNumber>
    </recommendedName>
</protein>
<dbReference type="GO" id="GO:0009331">
    <property type="term" value="C:glycerol-3-phosphate dehydrogenase (FAD) complex"/>
    <property type="evidence" value="ECO:0007669"/>
    <property type="project" value="UniProtKB-UniRule"/>
</dbReference>
<evidence type="ECO:0000256" key="5">
    <source>
        <dbReference type="ARBA" id="ARBA00022827"/>
    </source>
</evidence>
<dbReference type="Gene3D" id="1.10.8.870">
    <property type="entry name" value="Alpha-glycerophosphate oxidase, cap domain"/>
    <property type="match status" value="1"/>
</dbReference>